<dbReference type="EMBL" id="JARKIF010000047">
    <property type="protein sequence ID" value="KAJ7607876.1"/>
    <property type="molecule type" value="Genomic_DNA"/>
</dbReference>
<evidence type="ECO:0000256" key="3">
    <source>
        <dbReference type="ARBA" id="ARBA00010617"/>
    </source>
</evidence>
<comment type="caution">
    <text evidence="11">The sequence shown here is derived from an EMBL/GenBank/DDBJ whole genome shotgun (WGS) entry which is preliminary data.</text>
</comment>
<dbReference type="GO" id="GO:0004497">
    <property type="term" value="F:monooxygenase activity"/>
    <property type="evidence" value="ECO:0007669"/>
    <property type="project" value="UniProtKB-KW"/>
</dbReference>
<protein>
    <submittedName>
        <fullName evidence="11">Cytochrome P450</fullName>
    </submittedName>
</protein>
<sequence length="511" mass="57400">MLLNPLNSILLATVLFTVLLLRKRSRLPLPPGPPKLPLLGNLFNHPSVSVWKIYMEWSKLYDSDIIHVDIAGRSIIILSSMEAAVNLLDKRSAIYSDRARLLMVNELMGWEFIFSIMKYGDRWRTRRRLFHTVFHAEASKKFLPRQLSTTHQLLRRLLHEPAGIMAHLRHMTGSIIMGAAYGIDVAAKDDPYVRLAEDGLASVTEALVPGKFLVDSLPLLKYIPYWFPGSGFQRLARESKILSQNMLEKPFAEAKRRITSGHAPYSFTAATLQNLDEFPGKEQAIKDTAAMMYAAGTDTIVSALSTFILAMLYNPEAQRKAQAEIDSVVRKGHLPDFDDEPYLPFVSALVKEVLRWQPALPLGVAHFIAVEDEYKGYRIPRGSTVIINTWAVLHDEHFYPDPHAFKPERFLLDGKLNPAIQGPEAATFGFGRRICPGRHMAAASIWITIASLLATFDITKAVGKDGELVEPSYEYFERIIVMPQPFECSIKPRSKDAEALIQSTADQDGSV</sequence>
<evidence type="ECO:0000256" key="10">
    <source>
        <dbReference type="RuleBase" id="RU000461"/>
    </source>
</evidence>
<dbReference type="InterPro" id="IPR017972">
    <property type="entry name" value="Cyt_P450_CS"/>
</dbReference>
<accession>A0AAD7B1J5</accession>
<name>A0AAD7B1J5_9AGAR</name>
<keyword evidence="8 10" id="KW-0503">Monooxygenase</keyword>
<keyword evidence="4 9" id="KW-0349">Heme</keyword>
<comment type="cofactor">
    <cofactor evidence="1 9">
        <name>heme</name>
        <dbReference type="ChEBI" id="CHEBI:30413"/>
    </cofactor>
</comment>
<evidence type="ECO:0000313" key="11">
    <source>
        <dbReference type="EMBL" id="KAJ7607876.1"/>
    </source>
</evidence>
<evidence type="ECO:0000313" key="12">
    <source>
        <dbReference type="Proteomes" id="UP001221142"/>
    </source>
</evidence>
<dbReference type="PRINTS" id="PR00385">
    <property type="entry name" value="P450"/>
</dbReference>
<dbReference type="CDD" id="cd11065">
    <property type="entry name" value="CYP64-like"/>
    <property type="match status" value="1"/>
</dbReference>
<dbReference type="PRINTS" id="PR00463">
    <property type="entry name" value="EP450I"/>
</dbReference>
<evidence type="ECO:0000256" key="8">
    <source>
        <dbReference type="ARBA" id="ARBA00023033"/>
    </source>
</evidence>
<dbReference type="GO" id="GO:0016705">
    <property type="term" value="F:oxidoreductase activity, acting on paired donors, with incorporation or reduction of molecular oxygen"/>
    <property type="evidence" value="ECO:0007669"/>
    <property type="project" value="InterPro"/>
</dbReference>
<organism evidence="11 12">
    <name type="scientific">Roridomyces roridus</name>
    <dbReference type="NCBI Taxonomy" id="1738132"/>
    <lineage>
        <taxon>Eukaryota</taxon>
        <taxon>Fungi</taxon>
        <taxon>Dikarya</taxon>
        <taxon>Basidiomycota</taxon>
        <taxon>Agaricomycotina</taxon>
        <taxon>Agaricomycetes</taxon>
        <taxon>Agaricomycetidae</taxon>
        <taxon>Agaricales</taxon>
        <taxon>Marasmiineae</taxon>
        <taxon>Mycenaceae</taxon>
        <taxon>Roridomyces</taxon>
    </lineage>
</organism>
<evidence type="ECO:0000256" key="2">
    <source>
        <dbReference type="ARBA" id="ARBA00005179"/>
    </source>
</evidence>
<dbReference type="GO" id="GO:0020037">
    <property type="term" value="F:heme binding"/>
    <property type="evidence" value="ECO:0007669"/>
    <property type="project" value="InterPro"/>
</dbReference>
<reference evidence="11" key="1">
    <citation type="submission" date="2023-03" db="EMBL/GenBank/DDBJ databases">
        <title>Massive genome expansion in bonnet fungi (Mycena s.s.) driven by repeated elements and novel gene families across ecological guilds.</title>
        <authorList>
            <consortium name="Lawrence Berkeley National Laboratory"/>
            <person name="Harder C.B."/>
            <person name="Miyauchi S."/>
            <person name="Viragh M."/>
            <person name="Kuo A."/>
            <person name="Thoen E."/>
            <person name="Andreopoulos B."/>
            <person name="Lu D."/>
            <person name="Skrede I."/>
            <person name="Drula E."/>
            <person name="Henrissat B."/>
            <person name="Morin E."/>
            <person name="Kohler A."/>
            <person name="Barry K."/>
            <person name="LaButti K."/>
            <person name="Morin E."/>
            <person name="Salamov A."/>
            <person name="Lipzen A."/>
            <person name="Mereny Z."/>
            <person name="Hegedus B."/>
            <person name="Baldrian P."/>
            <person name="Stursova M."/>
            <person name="Weitz H."/>
            <person name="Taylor A."/>
            <person name="Grigoriev I.V."/>
            <person name="Nagy L.G."/>
            <person name="Martin F."/>
            <person name="Kauserud H."/>
        </authorList>
    </citation>
    <scope>NUCLEOTIDE SEQUENCE</scope>
    <source>
        <strain evidence="11">9284</strain>
    </source>
</reference>
<keyword evidence="5 9" id="KW-0479">Metal-binding</keyword>
<evidence type="ECO:0000256" key="4">
    <source>
        <dbReference type="ARBA" id="ARBA00022617"/>
    </source>
</evidence>
<dbReference type="InterPro" id="IPR002401">
    <property type="entry name" value="Cyt_P450_E_grp-I"/>
</dbReference>
<comment type="similarity">
    <text evidence="3 10">Belongs to the cytochrome P450 family.</text>
</comment>
<evidence type="ECO:0000256" key="9">
    <source>
        <dbReference type="PIRSR" id="PIRSR602401-1"/>
    </source>
</evidence>
<feature type="binding site" description="axial binding residue" evidence="9">
    <location>
        <position position="435"/>
    </location>
    <ligand>
        <name>heme</name>
        <dbReference type="ChEBI" id="CHEBI:30413"/>
    </ligand>
    <ligandPart>
        <name>Fe</name>
        <dbReference type="ChEBI" id="CHEBI:18248"/>
    </ligandPart>
</feature>
<keyword evidence="12" id="KW-1185">Reference proteome</keyword>
<comment type="pathway">
    <text evidence="2">Secondary metabolite biosynthesis.</text>
</comment>
<dbReference type="PANTHER" id="PTHR46300">
    <property type="entry name" value="P450, PUTATIVE (EUROFUNG)-RELATED-RELATED"/>
    <property type="match status" value="1"/>
</dbReference>
<dbReference type="PROSITE" id="PS00086">
    <property type="entry name" value="CYTOCHROME_P450"/>
    <property type="match status" value="1"/>
</dbReference>
<dbReference type="SUPFAM" id="SSF48264">
    <property type="entry name" value="Cytochrome P450"/>
    <property type="match status" value="1"/>
</dbReference>
<dbReference type="Proteomes" id="UP001221142">
    <property type="component" value="Unassembled WGS sequence"/>
</dbReference>
<evidence type="ECO:0000256" key="1">
    <source>
        <dbReference type="ARBA" id="ARBA00001971"/>
    </source>
</evidence>
<keyword evidence="7 9" id="KW-0408">Iron</keyword>
<dbReference type="InterPro" id="IPR050364">
    <property type="entry name" value="Cytochrome_P450_fung"/>
</dbReference>
<gene>
    <name evidence="11" type="ORF">FB45DRAFT_947158</name>
</gene>
<dbReference type="PANTHER" id="PTHR46300:SF7">
    <property type="entry name" value="P450, PUTATIVE (EUROFUNG)-RELATED"/>
    <property type="match status" value="1"/>
</dbReference>
<dbReference type="Gene3D" id="1.10.630.10">
    <property type="entry name" value="Cytochrome P450"/>
    <property type="match status" value="1"/>
</dbReference>
<keyword evidence="6 10" id="KW-0560">Oxidoreductase</keyword>
<evidence type="ECO:0000256" key="6">
    <source>
        <dbReference type="ARBA" id="ARBA00023002"/>
    </source>
</evidence>
<dbReference type="InterPro" id="IPR036396">
    <property type="entry name" value="Cyt_P450_sf"/>
</dbReference>
<dbReference type="GO" id="GO:0005506">
    <property type="term" value="F:iron ion binding"/>
    <property type="evidence" value="ECO:0007669"/>
    <property type="project" value="InterPro"/>
</dbReference>
<evidence type="ECO:0000256" key="5">
    <source>
        <dbReference type="ARBA" id="ARBA00022723"/>
    </source>
</evidence>
<dbReference type="Pfam" id="PF00067">
    <property type="entry name" value="p450"/>
    <property type="match status" value="1"/>
</dbReference>
<evidence type="ECO:0000256" key="7">
    <source>
        <dbReference type="ARBA" id="ARBA00023004"/>
    </source>
</evidence>
<dbReference type="InterPro" id="IPR001128">
    <property type="entry name" value="Cyt_P450"/>
</dbReference>
<proteinExistence type="inferred from homology"/>
<dbReference type="AlphaFoldDB" id="A0AAD7B1J5"/>